<gene>
    <name evidence="1" type="ORF">NCTC1542_06185</name>
</gene>
<organism evidence="1 2">
    <name type="scientific">Mycolicibacterium fortuitum</name>
    <name type="common">Mycobacterium fortuitum</name>
    <dbReference type="NCBI Taxonomy" id="1766"/>
    <lineage>
        <taxon>Bacteria</taxon>
        <taxon>Bacillati</taxon>
        <taxon>Actinomycetota</taxon>
        <taxon>Actinomycetes</taxon>
        <taxon>Mycobacteriales</taxon>
        <taxon>Mycobacteriaceae</taxon>
        <taxon>Mycolicibacterium</taxon>
    </lineage>
</organism>
<dbReference type="EMBL" id="UGQY01000004">
    <property type="protein sequence ID" value="SUA04678.1"/>
    <property type="molecule type" value="Genomic_DNA"/>
</dbReference>
<reference evidence="1 2" key="1">
    <citation type="submission" date="2018-06" db="EMBL/GenBank/DDBJ databases">
        <authorList>
            <consortium name="Pathogen Informatics"/>
            <person name="Doyle S."/>
        </authorList>
    </citation>
    <scope>NUCLEOTIDE SEQUENCE [LARGE SCALE GENOMIC DNA]</scope>
    <source>
        <strain evidence="1 2">NCTC1542</strain>
    </source>
</reference>
<dbReference type="AlphaFoldDB" id="A0A378V2X5"/>
<evidence type="ECO:0000313" key="2">
    <source>
        <dbReference type="Proteomes" id="UP000255389"/>
    </source>
</evidence>
<protein>
    <submittedName>
        <fullName evidence="1">Uncharacterized protein</fullName>
    </submittedName>
</protein>
<dbReference type="Proteomes" id="UP000255389">
    <property type="component" value="Unassembled WGS sequence"/>
</dbReference>
<sequence length="57" mass="6166">MVLELATNVDTDDVWMPERGGKVSLALESRTVLGLCYRSTRSTFSASNRGSGGCLTR</sequence>
<accession>A0A378V2X5</accession>
<name>A0A378V2X5_MYCFO</name>
<evidence type="ECO:0000313" key="1">
    <source>
        <dbReference type="EMBL" id="SUA04678.1"/>
    </source>
</evidence>
<proteinExistence type="predicted"/>